<reference evidence="9" key="1">
    <citation type="submission" date="2018-07" db="EMBL/GenBank/DDBJ databases">
        <authorList>
            <person name="Quirk P.G."/>
            <person name="Krulwich T.A."/>
        </authorList>
    </citation>
    <scope>NUCLEOTIDE SEQUENCE</scope>
</reference>
<sequence>MSRSLKIICFTFLLYVILIFPVKSKENHGPVSDLCLACMCEAMTECNHEIGCEGIHCGIFKISKGHWTDANMPTVDGEESTSDILDFENCANDVHCAVKAVQGYMTRLAKDKDCNGDDETDCRDYMKIHYNGGWGACNTSLPALQKNRFETCIKQLAF</sequence>
<feature type="signal peptide" evidence="8">
    <location>
        <begin position="1"/>
        <end position="24"/>
    </location>
</feature>
<feature type="chain" id="PRO_5016316856" description="lysozyme" evidence="8">
    <location>
        <begin position="25"/>
        <end position="158"/>
    </location>
</feature>
<feature type="disulfide bond" evidence="7">
    <location>
        <begin position="114"/>
        <end position="137"/>
    </location>
</feature>
<evidence type="ECO:0000313" key="9">
    <source>
        <dbReference type="EMBL" id="SSX21106.1"/>
    </source>
</evidence>
<keyword evidence="7" id="KW-1015">Disulfide bond</keyword>
<organism evidence="9">
    <name type="scientific">Culicoides sonorensis</name>
    <name type="common">Biting midge</name>
    <dbReference type="NCBI Taxonomy" id="179676"/>
    <lineage>
        <taxon>Eukaryota</taxon>
        <taxon>Metazoa</taxon>
        <taxon>Ecdysozoa</taxon>
        <taxon>Arthropoda</taxon>
        <taxon>Hexapoda</taxon>
        <taxon>Insecta</taxon>
        <taxon>Pterygota</taxon>
        <taxon>Neoptera</taxon>
        <taxon>Endopterygota</taxon>
        <taxon>Diptera</taxon>
        <taxon>Nematocera</taxon>
        <taxon>Chironomoidea</taxon>
        <taxon>Ceratopogonidae</taxon>
        <taxon>Ceratopogoninae</taxon>
        <taxon>Culicoides</taxon>
        <taxon>Monoculicoides</taxon>
    </lineage>
</organism>
<keyword evidence="6" id="KW-0326">Glycosidase</keyword>
<dbReference type="PROSITE" id="PS51909">
    <property type="entry name" value="LYSOZYME_I"/>
    <property type="match status" value="1"/>
</dbReference>
<evidence type="ECO:0000256" key="6">
    <source>
        <dbReference type="ARBA" id="ARBA00023295"/>
    </source>
</evidence>
<dbReference type="GO" id="GO:0031640">
    <property type="term" value="P:killing of cells of another organism"/>
    <property type="evidence" value="ECO:0007669"/>
    <property type="project" value="UniProtKB-KW"/>
</dbReference>
<keyword evidence="4" id="KW-0081">Bacteriolytic enzyme</keyword>
<dbReference type="OMA" id="YDFAAIH"/>
<dbReference type="AlphaFoldDB" id="A0A336LSV4"/>
<proteinExistence type="predicted"/>
<feature type="disulfide bond" evidence="7">
    <location>
        <begin position="90"/>
        <end position="96"/>
    </location>
</feature>
<evidence type="ECO:0000256" key="3">
    <source>
        <dbReference type="ARBA" id="ARBA00022529"/>
    </source>
</evidence>
<keyword evidence="8" id="KW-0732">Signal</keyword>
<dbReference type="VEuPathDB" id="VectorBase:CSON003912"/>
<feature type="disulfide bond" evidence="7">
    <location>
        <begin position="35"/>
        <end position="122"/>
    </location>
</feature>
<evidence type="ECO:0000256" key="4">
    <source>
        <dbReference type="ARBA" id="ARBA00022638"/>
    </source>
</evidence>
<gene>
    <name evidence="9" type="primary">CSON003912</name>
</gene>
<evidence type="ECO:0000256" key="7">
    <source>
        <dbReference type="PIRSR" id="PIRSR608597-3"/>
    </source>
</evidence>
<dbReference type="GO" id="GO:0042742">
    <property type="term" value="P:defense response to bacterium"/>
    <property type="evidence" value="ECO:0007669"/>
    <property type="project" value="UniProtKB-KW"/>
</dbReference>
<dbReference type="SUPFAM" id="SSF53955">
    <property type="entry name" value="Lysozyme-like"/>
    <property type="match status" value="1"/>
</dbReference>
<dbReference type="CDD" id="cd16890">
    <property type="entry name" value="lyz_i"/>
    <property type="match status" value="1"/>
</dbReference>
<evidence type="ECO:0000256" key="5">
    <source>
        <dbReference type="ARBA" id="ARBA00022801"/>
    </source>
</evidence>
<evidence type="ECO:0000256" key="1">
    <source>
        <dbReference type="ARBA" id="ARBA00000632"/>
    </source>
</evidence>
<feature type="disulfide bond" evidence="7">
    <location>
        <begin position="40"/>
        <end position="46"/>
    </location>
</feature>
<comment type="catalytic activity">
    <reaction evidence="1">
        <text>Hydrolysis of (1-&gt;4)-beta-linkages between N-acetylmuramic acid and N-acetyl-D-glucosamine residues in a peptidoglycan and between N-acetyl-D-glucosamine residues in chitodextrins.</text>
        <dbReference type="EC" id="3.2.1.17"/>
    </reaction>
</comment>
<keyword evidence="3" id="KW-0929">Antimicrobial</keyword>
<evidence type="ECO:0000256" key="2">
    <source>
        <dbReference type="ARBA" id="ARBA00012732"/>
    </source>
</evidence>
<dbReference type="Pfam" id="PF05497">
    <property type="entry name" value="Destabilase"/>
    <property type="match status" value="1"/>
</dbReference>
<dbReference type="Gene3D" id="1.10.530.10">
    <property type="match status" value="1"/>
</dbReference>
<feature type="disulfide bond" evidence="7">
    <location>
        <begin position="52"/>
        <end position="57"/>
    </location>
</feature>
<evidence type="ECO:0000256" key="8">
    <source>
        <dbReference type="SAM" id="SignalP"/>
    </source>
</evidence>
<dbReference type="EMBL" id="UFQT01000174">
    <property type="protein sequence ID" value="SSX21106.1"/>
    <property type="molecule type" value="Genomic_DNA"/>
</dbReference>
<dbReference type="EC" id="3.2.1.17" evidence="2"/>
<dbReference type="InterPro" id="IPR023346">
    <property type="entry name" value="Lysozyme-like_dom_sf"/>
</dbReference>
<keyword evidence="5" id="KW-0378">Hydrolase</keyword>
<accession>A0A336LSV4</accession>
<dbReference type="InterPro" id="IPR008597">
    <property type="entry name" value="Invert_lysozyme"/>
</dbReference>
<dbReference type="GO" id="GO:0003796">
    <property type="term" value="F:lysozyme activity"/>
    <property type="evidence" value="ECO:0007669"/>
    <property type="project" value="UniProtKB-EC"/>
</dbReference>
<protein>
    <recommendedName>
        <fullName evidence="2">lysozyme</fullName>
        <ecNumber evidence="2">3.2.1.17</ecNumber>
    </recommendedName>
</protein>
<name>A0A336LSV4_CULSO</name>
<dbReference type="PANTHER" id="PTHR11195:SF22">
    <property type="entry name" value="LYSOZYME"/>
    <property type="match status" value="1"/>
</dbReference>
<dbReference type="PANTHER" id="PTHR11195">
    <property type="entry name" value="DESTABILASE-RELATED"/>
    <property type="match status" value="1"/>
</dbReference>